<protein>
    <submittedName>
        <fullName evidence="3">Uncharacterized protein</fullName>
    </submittedName>
</protein>
<feature type="region of interest" description="Disordered" evidence="1">
    <location>
        <begin position="63"/>
        <end position="90"/>
    </location>
</feature>
<feature type="compositionally biased region" description="Basic and acidic residues" evidence="1">
    <location>
        <begin position="78"/>
        <end position="90"/>
    </location>
</feature>
<comment type="caution">
    <text evidence="3">The sequence shown here is derived from an EMBL/GenBank/DDBJ whole genome shotgun (WGS) entry which is preliminary data.</text>
</comment>
<evidence type="ECO:0000256" key="2">
    <source>
        <dbReference type="SAM" id="SignalP"/>
    </source>
</evidence>
<keyword evidence="2" id="KW-0732">Signal</keyword>
<dbReference type="EMBL" id="JAPDRN010000182">
    <property type="protein sequence ID" value="KAJ9614864.1"/>
    <property type="molecule type" value="Genomic_DNA"/>
</dbReference>
<gene>
    <name evidence="3" type="ORF">H2204_014372</name>
</gene>
<accession>A0AA38XK69</accession>
<evidence type="ECO:0000256" key="1">
    <source>
        <dbReference type="SAM" id="MobiDB-lite"/>
    </source>
</evidence>
<feature type="chain" id="PRO_5041267728" evidence="2">
    <location>
        <begin position="25"/>
        <end position="90"/>
    </location>
</feature>
<dbReference type="AlphaFoldDB" id="A0AA38XK69"/>
<organism evidence="3">
    <name type="scientific">Knufia peltigerae</name>
    <dbReference type="NCBI Taxonomy" id="1002370"/>
    <lineage>
        <taxon>Eukaryota</taxon>
        <taxon>Fungi</taxon>
        <taxon>Dikarya</taxon>
        <taxon>Ascomycota</taxon>
        <taxon>Pezizomycotina</taxon>
        <taxon>Eurotiomycetes</taxon>
        <taxon>Chaetothyriomycetidae</taxon>
        <taxon>Chaetothyriales</taxon>
        <taxon>Trichomeriaceae</taxon>
        <taxon>Knufia</taxon>
    </lineage>
</organism>
<name>A0AA38XK69_9EURO</name>
<sequence>MRPRIVPMVAIAVALLLMGSVVAAADSVLHPFLAAPLKQAPLERKTDHPRMAWIYCIASRNGSASSVPLSSAEAGAAGKKDGRVIREGMK</sequence>
<proteinExistence type="predicted"/>
<feature type="signal peptide" evidence="2">
    <location>
        <begin position="1"/>
        <end position="24"/>
    </location>
</feature>
<evidence type="ECO:0000313" key="3">
    <source>
        <dbReference type="EMBL" id="KAJ9614864.1"/>
    </source>
</evidence>
<reference evidence="3" key="1">
    <citation type="submission" date="2022-10" db="EMBL/GenBank/DDBJ databases">
        <title>Culturing micro-colonial fungi from biological soil crusts in the Mojave desert and describing Neophaeococcomyces mojavensis, and introducing the new genera and species Taxawa tesnikishii.</title>
        <authorList>
            <person name="Kurbessoian T."/>
            <person name="Stajich J.E."/>
        </authorList>
    </citation>
    <scope>NUCLEOTIDE SEQUENCE</scope>
    <source>
        <strain evidence="3">TK_35</strain>
    </source>
</reference>